<dbReference type="EMBL" id="VOLR01000025">
    <property type="protein sequence ID" value="TWX56106.1"/>
    <property type="molecule type" value="Genomic_DNA"/>
</dbReference>
<dbReference type="PRINTS" id="PR00481">
    <property type="entry name" value="LAMNOPPTDASE"/>
</dbReference>
<keyword evidence="4" id="KW-0378">Hydrolase</keyword>
<comment type="caution">
    <text evidence="8">The sequence shown here is derived from an EMBL/GenBank/DDBJ whole genome shotgun (WGS) entry which is preliminary data.</text>
</comment>
<evidence type="ECO:0000256" key="4">
    <source>
        <dbReference type="ARBA" id="ARBA00022801"/>
    </source>
</evidence>
<evidence type="ECO:0000256" key="2">
    <source>
        <dbReference type="ARBA" id="ARBA00022438"/>
    </source>
</evidence>
<dbReference type="GO" id="GO:0006508">
    <property type="term" value="P:proteolysis"/>
    <property type="evidence" value="ECO:0007669"/>
    <property type="project" value="UniProtKB-KW"/>
</dbReference>
<dbReference type="RefSeq" id="WP_146800385.1">
    <property type="nucleotide sequence ID" value="NZ_VOLP01000024.1"/>
</dbReference>
<dbReference type="Pfam" id="PF00883">
    <property type="entry name" value="Peptidase_M17"/>
    <property type="match status" value="1"/>
</dbReference>
<keyword evidence="9" id="KW-1185">Reference proteome</keyword>
<reference evidence="8 10" key="1">
    <citation type="submission" date="2019-07" db="EMBL/GenBank/DDBJ databases">
        <title>Genomes of sea-ice associated Colwellia species.</title>
        <authorList>
            <person name="Bowman J.P."/>
        </authorList>
    </citation>
    <scope>NUCLEOTIDE SEQUENCE [LARGE SCALE GENOMIC DNA]</scope>
    <source>
        <strain evidence="7 9">ACAM 607</strain>
        <strain evidence="8 10">IC036</strain>
    </source>
</reference>
<evidence type="ECO:0000256" key="1">
    <source>
        <dbReference type="ARBA" id="ARBA00009528"/>
    </source>
</evidence>
<dbReference type="Pfam" id="PF21337">
    <property type="entry name" value="Peptidase_M17_N_1"/>
    <property type="match status" value="1"/>
</dbReference>
<feature type="domain" description="Cytosol aminopeptidase" evidence="6">
    <location>
        <begin position="303"/>
        <end position="310"/>
    </location>
</feature>
<dbReference type="InterPro" id="IPR011356">
    <property type="entry name" value="Leucine_aapep/pepB"/>
</dbReference>
<dbReference type="PANTHER" id="PTHR11963">
    <property type="entry name" value="LEUCINE AMINOPEPTIDASE-RELATED"/>
    <property type="match status" value="1"/>
</dbReference>
<dbReference type="Gene3D" id="3.40.220.10">
    <property type="entry name" value="Leucine Aminopeptidase, subunit E, domain 1"/>
    <property type="match status" value="1"/>
</dbReference>
<organism evidence="8 10">
    <name type="scientific">Colwellia hornerae</name>
    <dbReference type="NCBI Taxonomy" id="89402"/>
    <lineage>
        <taxon>Bacteria</taxon>
        <taxon>Pseudomonadati</taxon>
        <taxon>Pseudomonadota</taxon>
        <taxon>Gammaproteobacteria</taxon>
        <taxon>Alteromonadales</taxon>
        <taxon>Colwelliaceae</taxon>
        <taxon>Colwellia</taxon>
    </lineage>
</organism>
<dbReference type="CDD" id="cd00433">
    <property type="entry name" value="Peptidase_M17"/>
    <property type="match status" value="1"/>
</dbReference>
<dbReference type="Proteomes" id="UP000321525">
    <property type="component" value="Unassembled WGS sequence"/>
</dbReference>
<dbReference type="Gene3D" id="3.40.630.10">
    <property type="entry name" value="Zn peptidases"/>
    <property type="match status" value="1"/>
</dbReference>
<evidence type="ECO:0000259" key="6">
    <source>
        <dbReference type="PROSITE" id="PS00631"/>
    </source>
</evidence>
<evidence type="ECO:0000313" key="9">
    <source>
        <dbReference type="Proteomes" id="UP000321525"/>
    </source>
</evidence>
<dbReference type="InterPro" id="IPR000819">
    <property type="entry name" value="Peptidase_M17_C"/>
</dbReference>
<keyword evidence="2 8" id="KW-0031">Aminopeptidase</keyword>
<dbReference type="InterPro" id="IPR043472">
    <property type="entry name" value="Macro_dom-like"/>
</dbReference>
<proteinExistence type="inferred from homology"/>
<evidence type="ECO:0000256" key="5">
    <source>
        <dbReference type="ARBA" id="ARBA00023211"/>
    </source>
</evidence>
<dbReference type="PANTHER" id="PTHR11963:SF20">
    <property type="entry name" value="PEPTIDASE B"/>
    <property type="match status" value="1"/>
</dbReference>
<dbReference type="GO" id="GO:0070006">
    <property type="term" value="F:metalloaminopeptidase activity"/>
    <property type="evidence" value="ECO:0007669"/>
    <property type="project" value="InterPro"/>
</dbReference>
<comment type="similarity">
    <text evidence="1">Belongs to the peptidase M17 family.</text>
</comment>
<protein>
    <submittedName>
        <fullName evidence="8">Leucyl aminopeptidase family protein</fullName>
    </submittedName>
</protein>
<accession>A0A5C6Q8J3</accession>
<evidence type="ECO:0000313" key="8">
    <source>
        <dbReference type="EMBL" id="TWX65128.1"/>
    </source>
</evidence>
<evidence type="ECO:0000313" key="10">
    <source>
        <dbReference type="Proteomes" id="UP000321917"/>
    </source>
</evidence>
<name>A0A5C6Q8J3_9GAMM</name>
<dbReference type="PROSITE" id="PS00631">
    <property type="entry name" value="CYTOSOL_AP"/>
    <property type="match status" value="1"/>
</dbReference>
<dbReference type="SUPFAM" id="SSF53187">
    <property type="entry name" value="Zn-dependent exopeptidases"/>
    <property type="match status" value="1"/>
</dbReference>
<keyword evidence="3" id="KW-0645">Protease</keyword>
<gene>
    <name evidence="7" type="ORF">ESZ26_15585</name>
    <name evidence="8" type="ORF">ESZ27_12905</name>
</gene>
<evidence type="ECO:0000256" key="3">
    <source>
        <dbReference type="ARBA" id="ARBA00022670"/>
    </source>
</evidence>
<dbReference type="Proteomes" id="UP000321917">
    <property type="component" value="Unassembled WGS sequence"/>
</dbReference>
<dbReference type="GO" id="GO:0030145">
    <property type="term" value="F:manganese ion binding"/>
    <property type="evidence" value="ECO:0007669"/>
    <property type="project" value="InterPro"/>
</dbReference>
<dbReference type="EMBL" id="VOLQ01000025">
    <property type="protein sequence ID" value="TWX65128.1"/>
    <property type="molecule type" value="Genomic_DNA"/>
</dbReference>
<evidence type="ECO:0000313" key="7">
    <source>
        <dbReference type="EMBL" id="TWX56106.1"/>
    </source>
</evidence>
<dbReference type="GO" id="GO:0005737">
    <property type="term" value="C:cytoplasm"/>
    <property type="evidence" value="ECO:0007669"/>
    <property type="project" value="InterPro"/>
</dbReference>
<keyword evidence="5" id="KW-0464">Manganese</keyword>
<dbReference type="OrthoDB" id="9809354at2"/>
<sequence length="455" mass="49743">MNQLLRADDKGTSLFIINKNNYNDWLSEQTQQNQAWLANTNYKAEGLALLPNTQGELSLAVFVVEDARHFFACGELIKQLPPGQYLLHATDEHQQAICFSWLMGAYKFDRYVTKNKKNDPLPCLAVNNKTIVDSAIKYAEATALVRDLVNTPAADMMPIDLGDCAQNLADRYHGKVQQIIGDELLEQNYPTIHAVGRASAHAPRLIDLTWGKSHHPKVTLVGKGVCFDSGGLDLKPAAGMRNMKKDMGGSAHVLGLAQLIMSHNLPINLRVLIPAVENAVSSNAIRPGDVITTRAGITVEIHNTDAEGRLVLCDALTEADTEQPDLIIDFATLTGAMRVALGTELPGFFSTSDEVATGITQAGSKISDPVWRMPLYSPYGDLLKSSIADMTNCAAIPFGGAITAALYLQEFVKKDTDWLHFDVMAFNIRALPGRPLGGEAFGIRAVFDYLQTKYK</sequence>
<dbReference type="InterPro" id="IPR048816">
    <property type="entry name" value="Peptidase_M17_N_1"/>
</dbReference>
<dbReference type="AlphaFoldDB" id="A0A5C6Q8J3"/>